<dbReference type="Proteomes" id="UP000008392">
    <property type="component" value="Chromosome"/>
</dbReference>
<dbReference type="STRING" id="1005048.CFU_0712"/>
<reference evidence="3 4" key="1">
    <citation type="journal article" date="2004" name="Environ. Microbiol.">
        <title>Phylogeny-function analysis of (meta)genomic libraries: screening for expression of ribosomal RNA genes by large-insert library fluorescent in situ hybridization (LIL-FISH).</title>
        <authorList>
            <person name="Leveau J.H."/>
            <person name="Gerards S."/>
            <person name="de Boer W."/>
            <person name="van Veen J.A."/>
        </authorList>
    </citation>
    <scope>NUCLEOTIDE SEQUENCE [LARGE SCALE GENOMIC DNA]</scope>
    <source>
        <strain evidence="3 4">Ter331</strain>
    </source>
</reference>
<feature type="domain" description="Fumarylacetoacetase-like C-terminal" evidence="2">
    <location>
        <begin position="105"/>
        <end position="275"/>
    </location>
</feature>
<dbReference type="EMBL" id="CP002745">
    <property type="protein sequence ID" value="AEK60546.1"/>
    <property type="molecule type" value="Genomic_DNA"/>
</dbReference>
<dbReference type="KEGG" id="cfu:CFU_0712"/>
<dbReference type="InterPro" id="IPR050772">
    <property type="entry name" value="Hydratase-Decarb/MhpD_sf"/>
</dbReference>
<dbReference type="GO" id="GO:0008684">
    <property type="term" value="F:2-oxopent-4-enoate hydratase activity"/>
    <property type="evidence" value="ECO:0007669"/>
    <property type="project" value="TreeGrafter"/>
</dbReference>
<reference evidence="3 4" key="5">
    <citation type="journal article" date="2011" name="ISME J.">
        <title>Dual transcriptional profiling of a bacterial/fungal confrontation: Collimonas fungivorans versus Aspergillus niger.</title>
        <authorList>
            <person name="Mela F."/>
            <person name="Fritsche K."/>
            <person name="de Boer W."/>
            <person name="van Veen J.A."/>
            <person name="de Graaff L.H."/>
            <person name="van den Berg M."/>
            <person name="Leveau J.H."/>
        </authorList>
    </citation>
    <scope>NUCLEOTIDE SEQUENCE [LARGE SCALE GENOMIC DNA]</scope>
    <source>
        <strain evidence="3 4">Ter331</strain>
    </source>
</reference>
<keyword evidence="4" id="KW-1185">Reference proteome</keyword>
<organism evidence="3 4">
    <name type="scientific">Collimonas fungivorans (strain Ter331)</name>
    <dbReference type="NCBI Taxonomy" id="1005048"/>
    <lineage>
        <taxon>Bacteria</taxon>
        <taxon>Pseudomonadati</taxon>
        <taxon>Pseudomonadota</taxon>
        <taxon>Betaproteobacteria</taxon>
        <taxon>Burkholderiales</taxon>
        <taxon>Oxalobacteraceae</taxon>
        <taxon>Collimonas</taxon>
    </lineage>
</organism>
<reference evidence="3 4" key="2">
    <citation type="journal article" date="2006" name="J. Microbiol. Methods">
        <title>Genomic flank-sequencing of plasposon insertion sites for rapid identification of functional genes.</title>
        <authorList>
            <person name="Leveau J.H."/>
            <person name="Gerards S."/>
            <person name="Fritsche K."/>
            <person name="Zondag G."/>
            <person name="van Veen J.A."/>
        </authorList>
    </citation>
    <scope>NUCLEOTIDE SEQUENCE [LARGE SCALE GENOMIC DNA]</scope>
    <source>
        <strain evidence="3 4">Ter331</strain>
    </source>
</reference>
<dbReference type="SUPFAM" id="SSF56529">
    <property type="entry name" value="FAH"/>
    <property type="match status" value="1"/>
</dbReference>
<evidence type="ECO:0000256" key="1">
    <source>
        <dbReference type="ARBA" id="ARBA00023239"/>
    </source>
</evidence>
<dbReference type="AlphaFoldDB" id="G0AF19"/>
<dbReference type="PANTHER" id="PTHR30143">
    <property type="entry name" value="ACID HYDRATASE"/>
    <property type="match status" value="1"/>
</dbReference>
<dbReference type="HOGENOM" id="CLU_060136_0_0_4"/>
<dbReference type="InterPro" id="IPR036663">
    <property type="entry name" value="Fumarylacetoacetase_C_sf"/>
</dbReference>
<gene>
    <name evidence="3" type="primary">mhpD</name>
    <name evidence="3" type="ordered locus">CFU_0712</name>
</gene>
<name>G0AF19_COLFT</name>
<dbReference type="InterPro" id="IPR011234">
    <property type="entry name" value="Fumarylacetoacetase-like_C"/>
</dbReference>
<evidence type="ECO:0000259" key="2">
    <source>
        <dbReference type="Pfam" id="PF01557"/>
    </source>
</evidence>
<reference evidence="3 4" key="4">
    <citation type="journal article" date="2010" name="Environ. Microbiol.">
        <title>The bacterial genus Collimonas: mycophagy, weathering and other adaptive solutions to life in oligotrophic soil environments.</title>
        <authorList>
            <person name="Leveau J.H."/>
            <person name="Uroz S."/>
            <person name="de Boer W."/>
        </authorList>
    </citation>
    <scope>NUCLEOTIDE SEQUENCE [LARGE SCALE GENOMIC DNA]</scope>
    <source>
        <strain evidence="3 4">Ter331</strain>
    </source>
</reference>
<accession>G0AF19</accession>
<reference evidence="4" key="6">
    <citation type="submission" date="2011-05" db="EMBL/GenBank/DDBJ databases">
        <title>Complete sequence of Collimonas fungivorans Ter331.</title>
        <authorList>
            <person name="Leveau J.H."/>
        </authorList>
    </citation>
    <scope>NUCLEOTIDE SEQUENCE [LARGE SCALE GENOMIC DNA]</scope>
    <source>
        <strain evidence="4">Ter331</strain>
    </source>
</reference>
<evidence type="ECO:0000313" key="4">
    <source>
        <dbReference type="Proteomes" id="UP000008392"/>
    </source>
</evidence>
<dbReference type="GO" id="GO:0005737">
    <property type="term" value="C:cytoplasm"/>
    <property type="evidence" value="ECO:0007669"/>
    <property type="project" value="TreeGrafter"/>
</dbReference>
<protein>
    <submittedName>
        <fullName evidence="3">Putative 4-oxalocrotonate decarboxylase or 2-keto-4-pentenoate hydratase</fullName>
        <ecNumber evidence="3">4.2.1.-</ecNumber>
    </submittedName>
</protein>
<dbReference type="Gene3D" id="3.90.850.10">
    <property type="entry name" value="Fumarylacetoacetase-like, C-terminal domain"/>
    <property type="match status" value="1"/>
</dbReference>
<reference evidence="3 4" key="3">
    <citation type="journal article" date="2008" name="FEMS Microbiol. Ecol.">
        <title>Identification and characterization of genes underlying chitinolysis in Collimonas fungivorans Ter331.</title>
        <authorList>
            <person name="Fritsche K."/>
            <person name="de Boer W."/>
            <person name="Gerards S."/>
            <person name="van den Berg M."/>
            <person name="van Veen J.A."/>
            <person name="Leveau J.H."/>
        </authorList>
    </citation>
    <scope>NUCLEOTIDE SEQUENCE [LARGE SCALE GENOMIC DNA]</scope>
    <source>
        <strain evidence="3 4">Ter331</strain>
    </source>
</reference>
<sequence length="285" mass="30840">MCKSTMLMSTKANRYANQLLDARARAKLMPLLSAADALSPMDGYDIGKRILDASIGQGDTPVGRKVGFSNRTIWPKYGITETINAPIWAHVFDSTVRYAEDNRGIQSLEGALQPRIEPEVVFSLGRTPAPDADLEEIADCIEWMAHAFEIVVCPFPDWKFEVVDAIAAFGLHGTLIIGEPHMLSTTTRRNLASMLANASVSLSCCTEDSVTLCGAGFGSDVLDSPVHALWHLHQVLNAQSQFTPLQAGEIITTGTWTDAYPVQAGQTWVTAFSGIALPGLTVSFV</sequence>
<dbReference type="PANTHER" id="PTHR30143:SF0">
    <property type="entry name" value="2-KETO-4-PENTENOATE HYDRATASE"/>
    <property type="match status" value="1"/>
</dbReference>
<proteinExistence type="predicted"/>
<dbReference type="EC" id="4.2.1.-" evidence="3"/>
<evidence type="ECO:0000313" key="3">
    <source>
        <dbReference type="EMBL" id="AEK60546.1"/>
    </source>
</evidence>
<dbReference type="Pfam" id="PF01557">
    <property type="entry name" value="FAA_hydrolase"/>
    <property type="match status" value="1"/>
</dbReference>
<keyword evidence="1 3" id="KW-0456">Lyase</keyword>
<dbReference type="eggNOG" id="COG3971">
    <property type="taxonomic scope" value="Bacteria"/>
</dbReference>